<dbReference type="RefSeq" id="WP_052883323.1">
    <property type="nucleotide sequence ID" value="NZ_JBNATD010000062.1"/>
</dbReference>
<dbReference type="Proteomes" id="UP000067434">
    <property type="component" value="Chromosome"/>
</dbReference>
<dbReference type="PATRIC" id="fig|1550241.5.peg.9"/>
<dbReference type="CDD" id="cd04301">
    <property type="entry name" value="NAT_SF"/>
    <property type="match status" value="1"/>
</dbReference>
<keyword evidence="2 4" id="KW-0012">Acyltransferase</keyword>
<evidence type="ECO:0000256" key="2">
    <source>
        <dbReference type="ARBA" id="ARBA00023315"/>
    </source>
</evidence>
<dbReference type="SUPFAM" id="SSF55729">
    <property type="entry name" value="Acyl-CoA N-acyltransferases (Nat)"/>
    <property type="match status" value="1"/>
</dbReference>
<dbReference type="HOGENOM" id="CLU_013985_23_0_2"/>
<dbReference type="NCBIfam" id="TIGR01575">
    <property type="entry name" value="rimI"/>
    <property type="match status" value="1"/>
</dbReference>
<dbReference type="GO" id="GO:0031415">
    <property type="term" value="C:NatA complex"/>
    <property type="evidence" value="ECO:0007669"/>
    <property type="project" value="InterPro"/>
</dbReference>
<dbReference type="Pfam" id="PF00583">
    <property type="entry name" value="Acetyltransf_1"/>
    <property type="match status" value="1"/>
</dbReference>
<dbReference type="AlphaFoldDB" id="A0A0F7FFY5"/>
<keyword evidence="5" id="KW-1185">Reference proteome</keyword>
<dbReference type="InterPro" id="IPR000182">
    <property type="entry name" value="GNAT_dom"/>
</dbReference>
<gene>
    <name evidence="4" type="ORF">MA03_00035</name>
</gene>
<dbReference type="EMBL" id="CP009961">
    <property type="protein sequence ID" value="AKG38008.1"/>
    <property type="molecule type" value="Genomic_DNA"/>
</dbReference>
<feature type="domain" description="N-acetyltransferase" evidence="3">
    <location>
        <begin position="9"/>
        <end position="163"/>
    </location>
</feature>
<dbReference type="PROSITE" id="PS51186">
    <property type="entry name" value="GNAT"/>
    <property type="match status" value="1"/>
</dbReference>
<keyword evidence="1 4" id="KW-0808">Transferase</keyword>
<dbReference type="KEGG" id="thf:MA03_00035"/>
<evidence type="ECO:0000259" key="3">
    <source>
        <dbReference type="PROSITE" id="PS51186"/>
    </source>
</evidence>
<dbReference type="GO" id="GO:0004596">
    <property type="term" value="F:protein-N-terminal amino-acid acetyltransferase activity"/>
    <property type="evidence" value="ECO:0007669"/>
    <property type="project" value="InterPro"/>
</dbReference>
<reference evidence="4 5" key="1">
    <citation type="journal article" date="2015" name="Stand. Genomic Sci.">
        <title>Complete genome sequence of and proposal of Thermofilum uzonense sp. nov. a novel hyperthermophilic crenarchaeon and emended description of the genus Thermofilum.</title>
        <authorList>
            <person name="Toshchakov S.V."/>
            <person name="Korzhenkov A.A."/>
            <person name="Samarov N.I."/>
            <person name="Mazunin I.O."/>
            <person name="Mozhey O.I."/>
            <person name="Shmyr I.S."/>
            <person name="Derbikova K.S."/>
            <person name="Taranov E.A."/>
            <person name="Dominova I.N."/>
            <person name="Bonch-Osmolovskaya E.A."/>
            <person name="Patrushev M.V."/>
            <person name="Podosokorskaya O.A."/>
            <person name="Kublanov I.V."/>
        </authorList>
    </citation>
    <scope>NUCLEOTIDE SEQUENCE [LARGE SCALE GENOMIC DNA]</scope>
    <source>
        <strain evidence="4 5">1807-2</strain>
    </source>
</reference>
<dbReference type="InterPro" id="IPR016181">
    <property type="entry name" value="Acyl_CoA_acyltransferase"/>
</dbReference>
<sequence>MSTTSRKDFIIREVRHEELGEVIRINKEVLPENYPVFYFEMHYRNFGKAFLVAELDGRIVGYIMCRVEYDTLYTNPNKIGKRGHIISIAVLPFAQGRGIGTELMIRALENMKKYYGAEEYYLEVRVSNEIAIRLYKKLGFNVVKVLPGYYLDGEDAYLMARPA</sequence>
<dbReference type="OrthoDB" id="43754at2157"/>
<organism evidence="4 5">
    <name type="scientific">Infirmifilum uzonense</name>
    <dbReference type="NCBI Taxonomy" id="1550241"/>
    <lineage>
        <taxon>Archaea</taxon>
        <taxon>Thermoproteota</taxon>
        <taxon>Thermoprotei</taxon>
        <taxon>Thermofilales</taxon>
        <taxon>Thermofilaceae</taxon>
        <taxon>Infirmifilum</taxon>
    </lineage>
</organism>
<dbReference type="PANTHER" id="PTHR23091:SF4">
    <property type="entry name" value="N-TERMINAL AMINO-ACID N(ALPHA)-ACETYLTRANSFERASE NATA"/>
    <property type="match status" value="1"/>
</dbReference>
<evidence type="ECO:0000313" key="5">
    <source>
        <dbReference type="Proteomes" id="UP000067434"/>
    </source>
</evidence>
<protein>
    <submittedName>
        <fullName evidence="4">Acyltransferase</fullName>
    </submittedName>
</protein>
<evidence type="ECO:0000313" key="4">
    <source>
        <dbReference type="EMBL" id="AKG38008.1"/>
    </source>
</evidence>
<proteinExistence type="predicted"/>
<dbReference type="InterPro" id="IPR045047">
    <property type="entry name" value="Ard1-like"/>
</dbReference>
<name>A0A0F7FFY5_9CREN</name>
<evidence type="ECO:0000256" key="1">
    <source>
        <dbReference type="ARBA" id="ARBA00022679"/>
    </source>
</evidence>
<dbReference type="Gene3D" id="3.40.630.30">
    <property type="match status" value="1"/>
</dbReference>
<dbReference type="PANTHER" id="PTHR23091">
    <property type="entry name" value="N-TERMINAL ACETYLTRANSFERASE"/>
    <property type="match status" value="1"/>
</dbReference>
<dbReference type="STRING" id="1550241.MA03_00035"/>
<dbReference type="InterPro" id="IPR006464">
    <property type="entry name" value="AcTrfase_RimI/Ard1"/>
</dbReference>
<accession>A0A0F7FFY5</accession>